<dbReference type="Gene3D" id="3.90.1300.10">
    <property type="entry name" value="Amidase signature (AS) domain"/>
    <property type="match status" value="1"/>
</dbReference>
<sequence length="714" mass="75372">MQLSTATIADLSAALDAGTVTAVDLLALTLARVDAYDTNGPRLNSLVEEAPDAIEAARASDARRAAGRARGPLDGIPYTVKDSYAVAGMGLSAGSPAFEHLVAREDAFTVARLRAAGAVLVGRTTMPPMAAGGTQDGVHGRAESPHNADYLPAAWYSGSSSGSGSATAAGLGVFGMAEETVSSGRSPASNNGLVAYTPSRGILSIRGNWPLFPIRDVVVPHTRCLRDLFTVLDAIVVDDPDTRSDFWRSQTAVPLPRPSEVRPESYQALADPDALRGKRLGVPAMYIGADPRIEVRPSVLALWERAVADLEACGAEVVVLDRFPVMDTDDGGDGIAQNRAGITEPSPDRDLEYLHVNAHAAQHFLDWVADPLYPSWEHIDPATIFPNPPGGAPEELGIVYAAPLQDYGRLLAEYGGAVRDWSAIPGLDDLLRRLERRRADTFESWMADHGLDAVVFPANADLGESCMDHDVDAFVRGNRNGTYFSHMNRIVRELGIPTVSVCMGILEDIGMPVDLTFAGPAYSDSALLTSAFAYEHATGHRRAPGRTPALPGEEAALSRGAARHPARGASAGVDKACEGATEHPDAGTRAANGNGSAPLVRAAVGMVRGAIVVTGRTQSGDPDVRTEARVNGRPMELTGLAADGGSGSWRVELDPAPYLADGEVAPDERGPGAELLSADEIVVLALARDTSGRTDLARTRLALRPRRARGRAVR</sequence>
<evidence type="ECO:0000313" key="3">
    <source>
        <dbReference type="EMBL" id="GAA2015251.1"/>
    </source>
</evidence>
<dbReference type="PANTHER" id="PTHR42678">
    <property type="entry name" value="AMIDASE"/>
    <property type="match status" value="1"/>
</dbReference>
<dbReference type="InterPro" id="IPR023631">
    <property type="entry name" value="Amidase_dom"/>
</dbReference>
<protein>
    <submittedName>
        <fullName evidence="3">Amidase</fullName>
    </submittedName>
</protein>
<accession>A0ABP5F3A6</accession>
<dbReference type="NCBIfam" id="NF005127">
    <property type="entry name" value="PRK06565.1"/>
    <property type="match status" value="1"/>
</dbReference>
<feature type="compositionally biased region" description="Basic and acidic residues" evidence="1">
    <location>
        <begin position="575"/>
        <end position="586"/>
    </location>
</feature>
<feature type="domain" description="Amidase" evidence="2">
    <location>
        <begin position="28"/>
        <end position="321"/>
    </location>
</feature>
<dbReference type="PANTHER" id="PTHR42678:SF11">
    <property type="entry name" value="AMIDASE FAMILY PROTEIN"/>
    <property type="match status" value="1"/>
</dbReference>
<dbReference type="InterPro" id="IPR036928">
    <property type="entry name" value="AS_sf"/>
</dbReference>
<name>A0ABP5F3A6_9MICO</name>
<evidence type="ECO:0000313" key="4">
    <source>
        <dbReference type="Proteomes" id="UP001500755"/>
    </source>
</evidence>
<dbReference type="Proteomes" id="UP001500755">
    <property type="component" value="Unassembled WGS sequence"/>
</dbReference>
<dbReference type="RefSeq" id="WP_344310855.1">
    <property type="nucleotide sequence ID" value="NZ_BAAANO010000037.1"/>
</dbReference>
<comment type="caution">
    <text evidence="3">The sequence shown here is derived from an EMBL/GenBank/DDBJ whole genome shotgun (WGS) entry which is preliminary data.</text>
</comment>
<gene>
    <name evidence="3" type="ORF">GCM10009755_28750</name>
</gene>
<feature type="region of interest" description="Disordered" evidence="1">
    <location>
        <begin position="539"/>
        <end position="594"/>
    </location>
</feature>
<dbReference type="SUPFAM" id="SSF75304">
    <property type="entry name" value="Amidase signature (AS) enzymes"/>
    <property type="match status" value="1"/>
</dbReference>
<evidence type="ECO:0000256" key="1">
    <source>
        <dbReference type="SAM" id="MobiDB-lite"/>
    </source>
</evidence>
<keyword evidence="4" id="KW-1185">Reference proteome</keyword>
<dbReference type="EMBL" id="BAAANO010000037">
    <property type="protein sequence ID" value="GAA2015251.1"/>
    <property type="molecule type" value="Genomic_DNA"/>
</dbReference>
<evidence type="ECO:0000259" key="2">
    <source>
        <dbReference type="Pfam" id="PF01425"/>
    </source>
</evidence>
<reference evidence="4" key="1">
    <citation type="journal article" date="2019" name="Int. J. Syst. Evol. Microbiol.">
        <title>The Global Catalogue of Microorganisms (GCM) 10K type strain sequencing project: providing services to taxonomists for standard genome sequencing and annotation.</title>
        <authorList>
            <consortium name="The Broad Institute Genomics Platform"/>
            <consortium name="The Broad Institute Genome Sequencing Center for Infectious Disease"/>
            <person name="Wu L."/>
            <person name="Ma J."/>
        </authorList>
    </citation>
    <scope>NUCLEOTIDE SEQUENCE [LARGE SCALE GENOMIC DNA]</scope>
    <source>
        <strain evidence="4">JCM 14546</strain>
    </source>
</reference>
<dbReference type="Pfam" id="PF01425">
    <property type="entry name" value="Amidase"/>
    <property type="match status" value="1"/>
</dbReference>
<organism evidence="3 4">
    <name type="scientific">Brevibacterium samyangense</name>
    <dbReference type="NCBI Taxonomy" id="366888"/>
    <lineage>
        <taxon>Bacteria</taxon>
        <taxon>Bacillati</taxon>
        <taxon>Actinomycetota</taxon>
        <taxon>Actinomycetes</taxon>
        <taxon>Micrococcales</taxon>
        <taxon>Brevibacteriaceae</taxon>
        <taxon>Brevibacterium</taxon>
    </lineage>
</organism>
<proteinExistence type="predicted"/>